<feature type="domain" description="Myb-like" evidence="7">
    <location>
        <begin position="63"/>
        <end position="113"/>
    </location>
</feature>
<dbReference type="GO" id="GO:0000976">
    <property type="term" value="F:transcription cis-regulatory region binding"/>
    <property type="evidence" value="ECO:0007669"/>
    <property type="project" value="UniProtKB-ARBA"/>
</dbReference>
<dbReference type="AlphaFoldDB" id="A0AA88E093"/>
<keyword evidence="5" id="KW-0804">Transcription</keyword>
<dbReference type="FunFam" id="1.10.10.60:FF:000121">
    <property type="entry name" value="Myb transcription factor"/>
    <property type="match status" value="1"/>
</dbReference>
<accession>A0AA88E093</accession>
<dbReference type="InterPro" id="IPR001005">
    <property type="entry name" value="SANT/Myb"/>
</dbReference>
<comment type="subcellular location">
    <subcellularLocation>
        <location evidence="1">Nucleus</location>
    </subcellularLocation>
</comment>
<evidence type="ECO:0000256" key="3">
    <source>
        <dbReference type="ARBA" id="ARBA00023015"/>
    </source>
</evidence>
<dbReference type="InterPro" id="IPR015495">
    <property type="entry name" value="Myb_TF_plants"/>
</dbReference>
<evidence type="ECO:0000259" key="7">
    <source>
        <dbReference type="PROSITE" id="PS50090"/>
    </source>
</evidence>
<evidence type="ECO:0000313" key="9">
    <source>
        <dbReference type="EMBL" id="GMN64225.1"/>
    </source>
</evidence>
<dbReference type="Pfam" id="PF00249">
    <property type="entry name" value="Myb_DNA-binding"/>
    <property type="match status" value="2"/>
</dbReference>
<dbReference type="FunFam" id="1.10.10.60:FF:000394">
    <property type="entry name" value="MYB transcription factor"/>
    <property type="match status" value="1"/>
</dbReference>
<dbReference type="CDD" id="cd00167">
    <property type="entry name" value="SANT"/>
    <property type="match status" value="2"/>
</dbReference>
<protein>
    <recommendedName>
        <fullName evidence="11">MYB transcription factor</fullName>
    </recommendedName>
</protein>
<evidence type="ECO:0000256" key="1">
    <source>
        <dbReference type="ARBA" id="ARBA00004123"/>
    </source>
</evidence>
<keyword evidence="4" id="KW-0238">DNA-binding</keyword>
<keyword evidence="3" id="KW-0805">Transcription regulation</keyword>
<dbReference type="InterPro" id="IPR017930">
    <property type="entry name" value="Myb_dom"/>
</dbReference>
<dbReference type="SMART" id="SM00717">
    <property type="entry name" value="SANT"/>
    <property type="match status" value="2"/>
</dbReference>
<dbReference type="InterPro" id="IPR009057">
    <property type="entry name" value="Homeodomain-like_sf"/>
</dbReference>
<dbReference type="Proteomes" id="UP001187192">
    <property type="component" value="Unassembled WGS sequence"/>
</dbReference>
<evidence type="ECO:0000256" key="6">
    <source>
        <dbReference type="ARBA" id="ARBA00023242"/>
    </source>
</evidence>
<feature type="domain" description="HTH myb-type" evidence="8">
    <location>
        <begin position="63"/>
        <end position="117"/>
    </location>
</feature>
<gene>
    <name evidence="9" type="ORF">TIFTF001_033302</name>
</gene>
<keyword evidence="6" id="KW-0539">Nucleus</keyword>
<comment type="caution">
    <text evidence="9">The sequence shown here is derived from an EMBL/GenBank/DDBJ whole genome shotgun (WGS) entry which is preliminary data.</text>
</comment>
<dbReference type="PROSITE" id="PS51294">
    <property type="entry name" value="HTH_MYB"/>
    <property type="match status" value="2"/>
</dbReference>
<evidence type="ECO:0000259" key="8">
    <source>
        <dbReference type="PROSITE" id="PS51294"/>
    </source>
</evidence>
<feature type="domain" description="HTH myb-type" evidence="8">
    <location>
        <begin position="9"/>
        <end position="62"/>
    </location>
</feature>
<organism evidence="9 10">
    <name type="scientific">Ficus carica</name>
    <name type="common">Common fig</name>
    <dbReference type="NCBI Taxonomy" id="3494"/>
    <lineage>
        <taxon>Eukaryota</taxon>
        <taxon>Viridiplantae</taxon>
        <taxon>Streptophyta</taxon>
        <taxon>Embryophyta</taxon>
        <taxon>Tracheophyta</taxon>
        <taxon>Spermatophyta</taxon>
        <taxon>Magnoliopsida</taxon>
        <taxon>eudicotyledons</taxon>
        <taxon>Gunneridae</taxon>
        <taxon>Pentapetalae</taxon>
        <taxon>rosids</taxon>
        <taxon>fabids</taxon>
        <taxon>Rosales</taxon>
        <taxon>Moraceae</taxon>
        <taxon>Ficeae</taxon>
        <taxon>Ficus</taxon>
    </lineage>
</organism>
<dbReference type="Gene3D" id="1.10.10.60">
    <property type="entry name" value="Homeodomain-like"/>
    <property type="match status" value="2"/>
</dbReference>
<dbReference type="SUPFAM" id="SSF46689">
    <property type="entry name" value="Homeodomain-like"/>
    <property type="match status" value="1"/>
</dbReference>
<dbReference type="PANTHER" id="PTHR10641:SF622">
    <property type="entry name" value="TRANSCRIPTION FACTOR MYB17"/>
    <property type="match status" value="1"/>
</dbReference>
<name>A0AA88E093_FICCA</name>
<evidence type="ECO:0008006" key="11">
    <source>
        <dbReference type="Google" id="ProtNLM"/>
    </source>
</evidence>
<dbReference type="PANTHER" id="PTHR10641">
    <property type="entry name" value="MYB FAMILY TRANSCRIPTION FACTOR"/>
    <property type="match status" value="1"/>
</dbReference>
<evidence type="ECO:0000313" key="10">
    <source>
        <dbReference type="Proteomes" id="UP001187192"/>
    </source>
</evidence>
<reference evidence="9" key="1">
    <citation type="submission" date="2023-07" db="EMBL/GenBank/DDBJ databases">
        <title>draft genome sequence of fig (Ficus carica).</title>
        <authorList>
            <person name="Takahashi T."/>
            <person name="Nishimura K."/>
        </authorList>
    </citation>
    <scope>NUCLEOTIDE SEQUENCE</scope>
</reference>
<keyword evidence="10" id="KW-1185">Reference proteome</keyword>
<evidence type="ECO:0000256" key="5">
    <source>
        <dbReference type="ARBA" id="ARBA00023163"/>
    </source>
</evidence>
<dbReference type="EMBL" id="BTGU01000172">
    <property type="protein sequence ID" value="GMN64225.1"/>
    <property type="molecule type" value="Genomic_DNA"/>
</dbReference>
<evidence type="ECO:0000256" key="4">
    <source>
        <dbReference type="ARBA" id="ARBA00023125"/>
    </source>
</evidence>
<feature type="domain" description="Myb-like" evidence="7">
    <location>
        <begin position="9"/>
        <end position="62"/>
    </location>
</feature>
<dbReference type="GO" id="GO:0005634">
    <property type="term" value="C:nucleus"/>
    <property type="evidence" value="ECO:0007669"/>
    <property type="project" value="UniProtKB-SubCell"/>
</dbReference>
<evidence type="ECO:0000256" key="2">
    <source>
        <dbReference type="ARBA" id="ARBA00022737"/>
    </source>
</evidence>
<sequence>MGRTPCCDKRGLKKGPWTTEEDEILVNYIKNNNGHGSWRSLPKLAGLLRCGKSCRLRWTNYLRPDIKRGPFTQEEEKLIIQLHGMLGNRWAAIASQLQGRTDNEIKNLWNTHLKKRLLCMGLDPLTHEPFSSHYYPTENSSPAMLSTRHMAQWESARLEAEARLSRESSLFMSPQLHSKANPDFFLRLWNSEVGESFRKIGKFEDLKMECHSSPVSQDSSTTKCGSVSALTTDVDPNMAGLETAVGGQVEEMEYCKNCKSNGEDFMVAGSDSSSSNDMEDSSDTALQLLLDFPINNDMSFLEGNSGDYGAATDHAILSGSSFICPL</sequence>
<keyword evidence="2" id="KW-0677">Repeat</keyword>
<dbReference type="PROSITE" id="PS50090">
    <property type="entry name" value="MYB_LIKE"/>
    <property type="match status" value="2"/>
</dbReference>
<proteinExistence type="predicted"/>